<dbReference type="Proteomes" id="UP000563426">
    <property type="component" value="Unassembled WGS sequence"/>
</dbReference>
<dbReference type="InterPro" id="IPR046863">
    <property type="entry name" value="MbnP-like_dom"/>
</dbReference>
<feature type="domain" description="Copper-binding protein MbnP-like" evidence="1">
    <location>
        <begin position="33"/>
        <end position="255"/>
    </location>
</feature>
<comment type="caution">
    <text evidence="2">The sequence shown here is derived from an EMBL/GenBank/DDBJ whole genome shotgun (WGS) entry which is preliminary data.</text>
</comment>
<proteinExistence type="predicted"/>
<evidence type="ECO:0000313" key="3">
    <source>
        <dbReference type="Proteomes" id="UP000563426"/>
    </source>
</evidence>
<name>A0A7Y4KGE5_9BACT</name>
<gene>
    <name evidence="2" type="ORF">HMI49_06055</name>
</gene>
<organism evidence="2 3">
    <name type="scientific">Corallococcus exercitus</name>
    <dbReference type="NCBI Taxonomy" id="2316736"/>
    <lineage>
        <taxon>Bacteria</taxon>
        <taxon>Pseudomonadati</taxon>
        <taxon>Myxococcota</taxon>
        <taxon>Myxococcia</taxon>
        <taxon>Myxococcales</taxon>
        <taxon>Cystobacterineae</taxon>
        <taxon>Myxococcaceae</taxon>
        <taxon>Corallococcus</taxon>
    </lineage>
</organism>
<reference evidence="2 3" key="1">
    <citation type="submission" date="2020-05" db="EMBL/GenBank/DDBJ databases">
        <authorList>
            <person name="Whitworth D."/>
        </authorList>
    </citation>
    <scope>NUCLEOTIDE SEQUENCE [LARGE SCALE GENOMIC DNA]</scope>
    <source>
        <strain evidence="2 3">AB043B</strain>
    </source>
</reference>
<dbReference type="Pfam" id="PF20243">
    <property type="entry name" value="MbnP"/>
    <property type="match status" value="1"/>
</dbReference>
<dbReference type="NCBIfam" id="TIGR04052">
    <property type="entry name" value="MbnP_like_WxW"/>
    <property type="match status" value="1"/>
</dbReference>
<keyword evidence="3" id="KW-1185">Reference proteome</keyword>
<dbReference type="RefSeq" id="WP_171433331.1">
    <property type="nucleotide sequence ID" value="NZ_JABFJV010000020.1"/>
</dbReference>
<evidence type="ECO:0000313" key="2">
    <source>
        <dbReference type="EMBL" id="NOK32760.1"/>
    </source>
</evidence>
<dbReference type="PROSITE" id="PS51257">
    <property type="entry name" value="PROKAR_LIPOPROTEIN"/>
    <property type="match status" value="1"/>
</dbReference>
<evidence type="ECO:0000259" key="1">
    <source>
        <dbReference type="Pfam" id="PF20243"/>
    </source>
</evidence>
<protein>
    <submittedName>
        <fullName evidence="2">Metallo-mystery pair system four-Cys motif protein</fullName>
    </submittedName>
</protein>
<dbReference type="EMBL" id="JABFJV010000020">
    <property type="protein sequence ID" value="NOK32760.1"/>
    <property type="molecule type" value="Genomic_DNA"/>
</dbReference>
<dbReference type="InterPro" id="IPR023977">
    <property type="entry name" value="MbnP-like"/>
</dbReference>
<dbReference type="AlphaFoldDB" id="A0A7Y4KGE5"/>
<accession>A0A7Y4KGE5</accession>
<sequence length="290" mass="30951">MRSLLRPRLLLPLALVGALGCGKKDIDPPFTMAVDIPVAARVGNEAFACGKTYTNVGTTGTTYEPMDFRVYVHDVRLVTRDGEEVPVTLTEDGTWQHSGVVLLDFANKDGLCTQGTAGMNASIKGAAPEGTYTGLRFKLGVPEELNHGDPTTLGEPLGDMGLHWNWQSGFLFTRIEGRTQGLPQHVMHLGSTSCAPPPAGQTQGTAGCENNNRPEFRLDGFDVTKNKVVMDLGALFAGSNLDQNLSGPNTAVGCMSFPNDVDCAPIFERLGLPYDGQAANPAAQAFIRAE</sequence>